<reference evidence="4" key="1">
    <citation type="submission" date="2022-02" db="EMBL/GenBank/DDBJ databases">
        <authorList>
            <person name="Henning P.M."/>
            <person name="McCubbin A.G."/>
            <person name="Shore J.S."/>
        </authorList>
    </citation>
    <scope>NUCLEOTIDE SEQUENCE</scope>
    <source>
        <strain evidence="4">F60SS</strain>
        <tissue evidence="4">Leaves</tissue>
    </source>
</reference>
<dbReference type="SUPFAM" id="SSF54928">
    <property type="entry name" value="RNA-binding domain, RBD"/>
    <property type="match status" value="1"/>
</dbReference>
<dbReference type="Gene3D" id="3.30.70.330">
    <property type="match status" value="1"/>
</dbReference>
<evidence type="ECO:0000256" key="1">
    <source>
        <dbReference type="PROSITE-ProRule" id="PRU00176"/>
    </source>
</evidence>
<dbReference type="Pfam" id="PF00076">
    <property type="entry name" value="RRM_1"/>
    <property type="match status" value="1"/>
</dbReference>
<accession>A0A9Q0FC37</accession>
<dbReference type="AlphaFoldDB" id="A0A9Q0FC37"/>
<feature type="compositionally biased region" description="Basic and acidic residues" evidence="2">
    <location>
        <begin position="115"/>
        <end position="130"/>
    </location>
</feature>
<dbReference type="Gene3D" id="1.20.1390.10">
    <property type="entry name" value="PWI domain"/>
    <property type="match status" value="1"/>
</dbReference>
<feature type="domain" description="RRM" evidence="3">
    <location>
        <begin position="509"/>
        <end position="586"/>
    </location>
</feature>
<comment type="caution">
    <text evidence="4">The sequence shown here is derived from an EMBL/GenBank/DDBJ whole genome shotgun (WGS) entry which is preliminary data.</text>
</comment>
<organism evidence="4 5">
    <name type="scientific">Turnera subulata</name>
    <dbReference type="NCBI Taxonomy" id="218843"/>
    <lineage>
        <taxon>Eukaryota</taxon>
        <taxon>Viridiplantae</taxon>
        <taxon>Streptophyta</taxon>
        <taxon>Embryophyta</taxon>
        <taxon>Tracheophyta</taxon>
        <taxon>Spermatophyta</taxon>
        <taxon>Magnoliopsida</taxon>
        <taxon>eudicotyledons</taxon>
        <taxon>Gunneridae</taxon>
        <taxon>Pentapetalae</taxon>
        <taxon>rosids</taxon>
        <taxon>fabids</taxon>
        <taxon>Malpighiales</taxon>
        <taxon>Passifloraceae</taxon>
        <taxon>Turnera</taxon>
    </lineage>
</organism>
<dbReference type="GO" id="GO:0043488">
    <property type="term" value="P:regulation of mRNA stability"/>
    <property type="evidence" value="ECO:0007669"/>
    <property type="project" value="InterPro"/>
</dbReference>
<keyword evidence="5" id="KW-1185">Reference proteome</keyword>
<dbReference type="InterPro" id="IPR000504">
    <property type="entry name" value="RRM_dom"/>
</dbReference>
<evidence type="ECO:0000313" key="4">
    <source>
        <dbReference type="EMBL" id="KAJ4828005.1"/>
    </source>
</evidence>
<name>A0A9Q0FC37_9ROSI</name>
<dbReference type="EMBL" id="JAKUCV010006289">
    <property type="protein sequence ID" value="KAJ4828005.1"/>
    <property type="molecule type" value="Genomic_DNA"/>
</dbReference>
<keyword evidence="1" id="KW-0694">RNA-binding</keyword>
<feature type="compositionally biased region" description="Basic residues" evidence="2">
    <location>
        <begin position="166"/>
        <end position="176"/>
    </location>
</feature>
<evidence type="ECO:0000313" key="5">
    <source>
        <dbReference type="Proteomes" id="UP001141552"/>
    </source>
</evidence>
<evidence type="ECO:0000256" key="2">
    <source>
        <dbReference type="SAM" id="MobiDB-lite"/>
    </source>
</evidence>
<dbReference type="GO" id="GO:0005634">
    <property type="term" value="C:nucleus"/>
    <property type="evidence" value="ECO:0007669"/>
    <property type="project" value="TreeGrafter"/>
</dbReference>
<dbReference type="PROSITE" id="PS50102">
    <property type="entry name" value="RRM"/>
    <property type="match status" value="1"/>
</dbReference>
<dbReference type="GO" id="GO:0005737">
    <property type="term" value="C:cytoplasm"/>
    <property type="evidence" value="ECO:0007669"/>
    <property type="project" value="TreeGrafter"/>
</dbReference>
<dbReference type="PANTHER" id="PTHR14738:SF32">
    <property type="entry name" value="RNA BINDING (RRM_RBD_RNP MOTIFS) FAMILY PROTEIN"/>
    <property type="match status" value="1"/>
</dbReference>
<dbReference type="Proteomes" id="UP001141552">
    <property type="component" value="Unassembled WGS sequence"/>
</dbReference>
<feature type="region of interest" description="Disordered" evidence="2">
    <location>
        <begin position="648"/>
        <end position="683"/>
    </location>
</feature>
<sequence length="683" mass="75417">MGSVDRADDRRFRVTDFTDDGESKLRESVTDKLKEFMGNYTDDNLVKYVIVLLKNGRSREEARKELDVFLGDDSDSFVTWLWDHLDSNLGLYVHPQGTYANEDGNIKPTLGEQGGRNDSRLVDSESEKGKPVRNRHRREWKGLLSEVAEQPPLRSSEIDNICSKERTHHKVGRGRRSPSPPPSPPQKKRCRHDERPHKKREAVPQAIDAPRRLLQFAVRDAVGTLKPSGSGREPSSKRLRSVVSTSTEDTIERPRRLQSIARVPNPIATVVKAVQEAAEDVMKVRPSGSVFDRLGRNMDASETDKQATGFRDAVVEDEEYDDFNQVHDQNRLPFLQKTDFGGQTGHMVMRECETRVASDLFSDGEECDDINVMDHRVMDVPQTGTSGGNKGEDLLTVEFGGSNNQRQHVSAANNSRKMANVSANVSTWKLPYHVQGREATAINTRKAVLEDEAGIEKSGMRKMKENSNPTAVGNGNAALVDVQTKSQKFPAPTPGSYTSGRPLEDSESRTIFVSNVHFGATLDSLSRHFNKFGDVLKVVIVTDPATGQPVGSAYVEFMRKEAADNALSLDGTSFMSRILKVVKKSASQQEANPVMTWPRVARGSPYTVPRFSRSTFARGIGGGFRSRPPMIQGARSLQWKRDAQATVAEGGAASSGKGVASPVARSLTYVRPEPKSDVNPGTS</sequence>
<dbReference type="InterPro" id="IPR012677">
    <property type="entry name" value="Nucleotide-bd_a/b_plait_sf"/>
</dbReference>
<protein>
    <recommendedName>
        <fullName evidence="3">RRM domain-containing protein</fullName>
    </recommendedName>
</protein>
<dbReference type="GO" id="GO:0008143">
    <property type="term" value="F:poly(A) binding"/>
    <property type="evidence" value="ECO:0007669"/>
    <property type="project" value="InterPro"/>
</dbReference>
<dbReference type="InterPro" id="IPR040366">
    <property type="entry name" value="Nab2/ZC3H14"/>
</dbReference>
<dbReference type="InterPro" id="IPR035979">
    <property type="entry name" value="RBD_domain_sf"/>
</dbReference>
<feature type="compositionally biased region" description="Low complexity" evidence="2">
    <location>
        <begin position="648"/>
        <end position="664"/>
    </location>
</feature>
<gene>
    <name evidence="4" type="ORF">Tsubulata_006195</name>
</gene>
<reference evidence="4" key="2">
    <citation type="journal article" date="2023" name="Plants (Basel)">
        <title>Annotation of the Turnera subulata (Passifloraceae) Draft Genome Reveals the S-Locus Evolved after the Divergence of Turneroideae from Passifloroideae in a Stepwise Manner.</title>
        <authorList>
            <person name="Henning P.M."/>
            <person name="Roalson E.H."/>
            <person name="Mir W."/>
            <person name="McCubbin A.G."/>
            <person name="Shore J.S."/>
        </authorList>
    </citation>
    <scope>NUCLEOTIDE SEQUENCE</scope>
    <source>
        <strain evidence="4">F60SS</strain>
    </source>
</reference>
<proteinExistence type="predicted"/>
<feature type="region of interest" description="Disordered" evidence="2">
    <location>
        <begin position="149"/>
        <end position="208"/>
    </location>
</feature>
<dbReference type="PANTHER" id="PTHR14738">
    <property type="entry name" value="ZINC FINGER CCCH DOMAIN-CONTAINING PROTEIN 14"/>
    <property type="match status" value="1"/>
</dbReference>
<feature type="region of interest" description="Disordered" evidence="2">
    <location>
        <begin position="224"/>
        <end position="250"/>
    </location>
</feature>
<evidence type="ECO:0000259" key="3">
    <source>
        <dbReference type="PROSITE" id="PS50102"/>
    </source>
</evidence>
<dbReference type="OrthoDB" id="4726at2759"/>
<feature type="region of interest" description="Disordered" evidence="2">
    <location>
        <begin position="103"/>
        <end position="137"/>
    </location>
</feature>
<dbReference type="InterPro" id="IPR002483">
    <property type="entry name" value="PWI_dom"/>
</dbReference>
<dbReference type="Pfam" id="PF01480">
    <property type="entry name" value="PWI"/>
    <property type="match status" value="1"/>
</dbReference>
<dbReference type="SMART" id="SM00360">
    <property type="entry name" value="RRM"/>
    <property type="match status" value="1"/>
</dbReference>